<feature type="domain" description="MurNAc-LAA" evidence="5">
    <location>
        <begin position="122"/>
        <end position="283"/>
    </location>
</feature>
<dbReference type="Gene3D" id="3.40.630.40">
    <property type="entry name" value="Zn-dependent exopeptidases"/>
    <property type="match status" value="1"/>
</dbReference>
<protein>
    <recommendedName>
        <fullName evidence="2">N-acetylmuramoyl-L-alanine amidase</fullName>
        <ecNumber evidence="2">3.5.1.28</ecNumber>
    </recommendedName>
</protein>
<evidence type="ECO:0000256" key="2">
    <source>
        <dbReference type="ARBA" id="ARBA00011901"/>
    </source>
</evidence>
<dbReference type="SUPFAM" id="SSF53187">
    <property type="entry name" value="Zn-dependent exopeptidases"/>
    <property type="match status" value="1"/>
</dbReference>
<dbReference type="FunFam" id="3.40.630.40:FF:000005">
    <property type="entry name" value="N-acetylmuramoyl-L-alanine amidase (AmiA)"/>
    <property type="match status" value="1"/>
</dbReference>
<dbReference type="SMART" id="SM00646">
    <property type="entry name" value="Ami_3"/>
    <property type="match status" value="1"/>
</dbReference>
<reference evidence="6 7" key="1">
    <citation type="submission" date="2020-08" db="EMBL/GenBank/DDBJ databases">
        <title>Genomic Encyclopedia of Type Strains, Phase IV (KMG-V): Genome sequencing to study the core and pangenomes of soil and plant-associated prokaryotes.</title>
        <authorList>
            <person name="Whitman W."/>
        </authorList>
    </citation>
    <scope>NUCLEOTIDE SEQUENCE [LARGE SCALE GENOMIC DNA]</scope>
    <source>
        <strain evidence="6 7">M2T3</strain>
    </source>
</reference>
<dbReference type="GO" id="GO:0009253">
    <property type="term" value="P:peptidoglycan catabolic process"/>
    <property type="evidence" value="ECO:0007669"/>
    <property type="project" value="InterPro"/>
</dbReference>
<dbReference type="AlphaFoldDB" id="A0A7X0J1C5"/>
<comment type="caution">
    <text evidence="6">The sequence shown here is derived from an EMBL/GenBank/DDBJ whole genome shotgun (WGS) entry which is preliminary data.</text>
</comment>
<keyword evidence="3 6" id="KW-0378">Hydrolase</keyword>
<feature type="signal peptide" evidence="4">
    <location>
        <begin position="1"/>
        <end position="28"/>
    </location>
</feature>
<dbReference type="RefSeq" id="WP_260409333.1">
    <property type="nucleotide sequence ID" value="NZ_JACHCC010000003.1"/>
</dbReference>
<keyword evidence="4" id="KW-0732">Signal</keyword>
<accession>A0A7X0J1C5</accession>
<gene>
    <name evidence="6" type="ORF">HDF25_001426</name>
</gene>
<comment type="catalytic activity">
    <reaction evidence="1">
        <text>Hydrolyzes the link between N-acetylmuramoyl residues and L-amino acid residues in certain cell-wall glycopeptides.</text>
        <dbReference type="EC" id="3.5.1.28"/>
    </reaction>
</comment>
<dbReference type="EMBL" id="JACHCC010000003">
    <property type="protein sequence ID" value="MBB6499285.1"/>
    <property type="molecule type" value="Genomic_DNA"/>
</dbReference>
<dbReference type="PANTHER" id="PTHR30404">
    <property type="entry name" value="N-ACETYLMURAMOYL-L-ALANINE AMIDASE"/>
    <property type="match status" value="1"/>
</dbReference>
<dbReference type="GO" id="GO:0008745">
    <property type="term" value="F:N-acetylmuramoyl-L-alanine amidase activity"/>
    <property type="evidence" value="ECO:0007669"/>
    <property type="project" value="UniProtKB-EC"/>
</dbReference>
<evidence type="ECO:0000256" key="1">
    <source>
        <dbReference type="ARBA" id="ARBA00001561"/>
    </source>
</evidence>
<dbReference type="Proteomes" id="UP000521017">
    <property type="component" value="Unassembled WGS sequence"/>
</dbReference>
<dbReference type="CDD" id="cd02696">
    <property type="entry name" value="MurNAc-LAA"/>
    <property type="match status" value="1"/>
</dbReference>
<dbReference type="Pfam" id="PF01520">
    <property type="entry name" value="Amidase_3"/>
    <property type="match status" value="1"/>
</dbReference>
<dbReference type="GO" id="GO:0030288">
    <property type="term" value="C:outer membrane-bounded periplasmic space"/>
    <property type="evidence" value="ECO:0007669"/>
    <property type="project" value="TreeGrafter"/>
</dbReference>
<sequence length="293" mass="32460">MPENVKHKIAFRTISTALFLFSSYLSFAQTVPVVNPTPQPVQPIQQPTQQLVPASAAKPMVIVIDAGHGGKDGSTRGLFSKEKDVALAVALLLGQTIEQEIPHTKVIYTRTEDVFIPLYERIEMANKAHADLFISIHCNSMPGSMRGRTETTGVETFVSGSGRLGEQDVAVRENAVILLEKDYKDNYDGYNPNDPESFIVLSLMKNAYRRQSIKLATLIQQQYIKAGRVNRGVKEQSLAVLARAGMPAVLTEIGFISNPQEEEYINSPSGRQEIVQNIKNAILEYTKQLTEIN</sequence>
<proteinExistence type="predicted"/>
<feature type="chain" id="PRO_5031044787" description="N-acetylmuramoyl-L-alanine amidase" evidence="4">
    <location>
        <begin position="29"/>
        <end position="293"/>
    </location>
</feature>
<evidence type="ECO:0000256" key="3">
    <source>
        <dbReference type="ARBA" id="ARBA00022801"/>
    </source>
</evidence>
<organism evidence="6 7">
    <name type="scientific">Pedobacter cryoconitis</name>
    <dbReference type="NCBI Taxonomy" id="188932"/>
    <lineage>
        <taxon>Bacteria</taxon>
        <taxon>Pseudomonadati</taxon>
        <taxon>Bacteroidota</taxon>
        <taxon>Sphingobacteriia</taxon>
        <taxon>Sphingobacteriales</taxon>
        <taxon>Sphingobacteriaceae</taxon>
        <taxon>Pedobacter</taxon>
    </lineage>
</organism>
<evidence type="ECO:0000313" key="6">
    <source>
        <dbReference type="EMBL" id="MBB6499285.1"/>
    </source>
</evidence>
<evidence type="ECO:0000259" key="5">
    <source>
        <dbReference type="SMART" id="SM00646"/>
    </source>
</evidence>
<evidence type="ECO:0000313" key="7">
    <source>
        <dbReference type="Proteomes" id="UP000521017"/>
    </source>
</evidence>
<dbReference type="InterPro" id="IPR002508">
    <property type="entry name" value="MurNAc-LAA_cat"/>
</dbReference>
<dbReference type="InterPro" id="IPR050695">
    <property type="entry name" value="N-acetylmuramoyl_amidase_3"/>
</dbReference>
<name>A0A7X0J1C5_9SPHI</name>
<dbReference type="PANTHER" id="PTHR30404:SF0">
    <property type="entry name" value="N-ACETYLMURAMOYL-L-ALANINE AMIDASE AMIC"/>
    <property type="match status" value="1"/>
</dbReference>
<dbReference type="EC" id="3.5.1.28" evidence="2"/>
<evidence type="ECO:0000256" key="4">
    <source>
        <dbReference type="SAM" id="SignalP"/>
    </source>
</evidence>